<protein>
    <submittedName>
        <fullName evidence="3">Uncharacterized protein</fullName>
    </submittedName>
</protein>
<keyword evidence="4" id="KW-1185">Reference proteome</keyword>
<proteinExistence type="predicted"/>
<evidence type="ECO:0000256" key="2">
    <source>
        <dbReference type="SAM" id="MobiDB-lite"/>
    </source>
</evidence>
<organism evidence="3 4">
    <name type="scientific">Austropuccinia psidii MF-1</name>
    <dbReference type="NCBI Taxonomy" id="1389203"/>
    <lineage>
        <taxon>Eukaryota</taxon>
        <taxon>Fungi</taxon>
        <taxon>Dikarya</taxon>
        <taxon>Basidiomycota</taxon>
        <taxon>Pucciniomycotina</taxon>
        <taxon>Pucciniomycetes</taxon>
        <taxon>Pucciniales</taxon>
        <taxon>Sphaerophragmiaceae</taxon>
        <taxon>Austropuccinia</taxon>
    </lineage>
</organism>
<evidence type="ECO:0000313" key="3">
    <source>
        <dbReference type="EMBL" id="MBW0585642.1"/>
    </source>
</evidence>
<feature type="non-terminal residue" evidence="3">
    <location>
        <position position="1"/>
    </location>
</feature>
<reference evidence="3" key="1">
    <citation type="submission" date="2021-03" db="EMBL/GenBank/DDBJ databases">
        <title>Draft genome sequence of rust myrtle Austropuccinia psidii MF-1, a brazilian biotype.</title>
        <authorList>
            <person name="Quecine M.C."/>
            <person name="Pachon D.M.R."/>
            <person name="Bonatelli M.L."/>
            <person name="Correr F.H."/>
            <person name="Franceschini L.M."/>
            <person name="Leite T.F."/>
            <person name="Margarido G.R.A."/>
            <person name="Almeida C.A."/>
            <person name="Ferrarezi J.A."/>
            <person name="Labate C.A."/>
        </authorList>
    </citation>
    <scope>NUCLEOTIDE SEQUENCE</scope>
    <source>
        <strain evidence="3">MF-1</strain>
    </source>
</reference>
<evidence type="ECO:0000256" key="1">
    <source>
        <dbReference type="SAM" id="Coils"/>
    </source>
</evidence>
<dbReference type="EMBL" id="AVOT02121524">
    <property type="protein sequence ID" value="MBW0585642.1"/>
    <property type="molecule type" value="Genomic_DNA"/>
</dbReference>
<comment type="caution">
    <text evidence="3">The sequence shown here is derived from an EMBL/GenBank/DDBJ whole genome shotgun (WGS) entry which is preliminary data.</text>
</comment>
<name>A0A9Q3KRC6_9BASI</name>
<evidence type="ECO:0000313" key="4">
    <source>
        <dbReference type="Proteomes" id="UP000765509"/>
    </source>
</evidence>
<dbReference type="Proteomes" id="UP000765509">
    <property type="component" value="Unassembled WGS sequence"/>
</dbReference>
<sequence>FEDNPTEDNQTTVERLVEETCQSPPTPIITKKKKAKKLDFPGPTIQDSEEEAPKTPSNQMELESEVELIPQKGKGRAISPVEQNPHKEVPDLTIDNLREKLKKLSISVERFEEQTSSHQKLLFDHVEKSDEARIHLKDDIQSEIRLITEKMDQINEANPNIPKLATPVSHIRSPVKPKKELTNPFITDLSHQGNNQVLMKEAPQLK</sequence>
<dbReference type="AlphaFoldDB" id="A0A9Q3KRC6"/>
<feature type="region of interest" description="Disordered" evidence="2">
    <location>
        <begin position="20"/>
        <end position="65"/>
    </location>
</feature>
<keyword evidence="1" id="KW-0175">Coiled coil</keyword>
<gene>
    <name evidence="3" type="ORF">O181_125357</name>
</gene>
<accession>A0A9Q3KRC6</accession>
<feature type="coiled-coil region" evidence="1">
    <location>
        <begin position="94"/>
        <end position="157"/>
    </location>
</feature>